<name>A0AAD7E3X6_9AGAR</name>
<dbReference type="EMBL" id="JARJCW010000003">
    <property type="protein sequence ID" value="KAJ7227188.1"/>
    <property type="molecule type" value="Genomic_DNA"/>
</dbReference>
<keyword evidence="3" id="KW-1185">Reference proteome</keyword>
<dbReference type="AlphaFoldDB" id="A0AAD7E3X6"/>
<organism evidence="2 3">
    <name type="scientific">Mycena pura</name>
    <dbReference type="NCBI Taxonomy" id="153505"/>
    <lineage>
        <taxon>Eukaryota</taxon>
        <taxon>Fungi</taxon>
        <taxon>Dikarya</taxon>
        <taxon>Basidiomycota</taxon>
        <taxon>Agaricomycotina</taxon>
        <taxon>Agaricomycetes</taxon>
        <taxon>Agaricomycetidae</taxon>
        <taxon>Agaricales</taxon>
        <taxon>Marasmiineae</taxon>
        <taxon>Mycenaceae</taxon>
        <taxon>Mycena</taxon>
    </lineage>
</organism>
<evidence type="ECO:0000256" key="1">
    <source>
        <dbReference type="SAM" id="Coils"/>
    </source>
</evidence>
<comment type="caution">
    <text evidence="2">The sequence shown here is derived from an EMBL/GenBank/DDBJ whole genome shotgun (WGS) entry which is preliminary data.</text>
</comment>
<evidence type="ECO:0000313" key="3">
    <source>
        <dbReference type="Proteomes" id="UP001219525"/>
    </source>
</evidence>
<protein>
    <submittedName>
        <fullName evidence="2">Uncharacterized protein</fullName>
    </submittedName>
</protein>
<proteinExistence type="predicted"/>
<evidence type="ECO:0000313" key="2">
    <source>
        <dbReference type="EMBL" id="KAJ7227188.1"/>
    </source>
</evidence>
<keyword evidence="1" id="KW-0175">Coiled coil</keyword>
<gene>
    <name evidence="2" type="ORF">GGX14DRAFT_628716</name>
</gene>
<feature type="coiled-coil region" evidence="1">
    <location>
        <begin position="324"/>
        <end position="376"/>
    </location>
</feature>
<accession>A0AAD7E3X6</accession>
<reference evidence="2" key="1">
    <citation type="submission" date="2023-03" db="EMBL/GenBank/DDBJ databases">
        <title>Massive genome expansion in bonnet fungi (Mycena s.s.) driven by repeated elements and novel gene families across ecological guilds.</title>
        <authorList>
            <consortium name="Lawrence Berkeley National Laboratory"/>
            <person name="Harder C.B."/>
            <person name="Miyauchi S."/>
            <person name="Viragh M."/>
            <person name="Kuo A."/>
            <person name="Thoen E."/>
            <person name="Andreopoulos B."/>
            <person name="Lu D."/>
            <person name="Skrede I."/>
            <person name="Drula E."/>
            <person name="Henrissat B."/>
            <person name="Morin E."/>
            <person name="Kohler A."/>
            <person name="Barry K."/>
            <person name="LaButti K."/>
            <person name="Morin E."/>
            <person name="Salamov A."/>
            <person name="Lipzen A."/>
            <person name="Mereny Z."/>
            <person name="Hegedus B."/>
            <person name="Baldrian P."/>
            <person name="Stursova M."/>
            <person name="Weitz H."/>
            <person name="Taylor A."/>
            <person name="Grigoriev I.V."/>
            <person name="Nagy L.G."/>
            <person name="Martin F."/>
            <person name="Kauserud H."/>
        </authorList>
    </citation>
    <scope>NUCLEOTIDE SEQUENCE</scope>
    <source>
        <strain evidence="2">9144</strain>
    </source>
</reference>
<sequence>MSDNLTEFINWDEHVHTEAFDRACDAQYTRLLSGSSGSESSRLKLWEDDSSSQASVESSSHVVPKLEAHLYYYGLRGDRELGPKLVYRTSKDAFTPPSGPAQDVRTMEVFDVDHHEKLSENNLWRIVRGKVVKLLERQQIQFSSVDFVRFRWVEQDASGKSPPKTVTSRPTIWVGVLPDTTTGDAAFDSAQGILQLLKDYDIDDVDVAYRESTAQFLANSPLLAPFNNLTSVKGVADWITTALSLPIAGLKTLHMQGTLGFYFRIGDDLYGVTARHVLFPEDQGNASYTYNPFPSEDERNSDHRTAGFKKEVVVMGTQAFQDFLASIQAKIGNLNNNLTALGKQAASFERRANNGNRQAARDLAATRENITRTEQTVEEHKKFFAEMKKDWSDVDNRVIGHVVWAPPITGLVDPHGYTLDVCVIKLHESKFNPNFKGNIVDLGPEIDAGTFMSKMYPRDDAQSEFDYPAHRLFKLTQIMPAAQVKAPNNLDINGHPVRYVIKRGHTTFTTIGRLSGFESHKRHYGLVGTFDSIETVIFPYDNHSGPFSRGGDSGALIVGPEGEFVALLTGGTGPTDSSDVTYGTLIHWLWNDIIKPKFPGATLYFEIAED</sequence>
<dbReference type="Proteomes" id="UP001219525">
    <property type="component" value="Unassembled WGS sequence"/>
</dbReference>